<protein>
    <submittedName>
        <fullName evidence="2">Uncharacterized protein</fullName>
    </submittedName>
</protein>
<organism evidence="2 3">
    <name type="scientific">Colletotrichum zoysiae</name>
    <dbReference type="NCBI Taxonomy" id="1216348"/>
    <lineage>
        <taxon>Eukaryota</taxon>
        <taxon>Fungi</taxon>
        <taxon>Dikarya</taxon>
        <taxon>Ascomycota</taxon>
        <taxon>Pezizomycotina</taxon>
        <taxon>Sordariomycetes</taxon>
        <taxon>Hypocreomycetidae</taxon>
        <taxon>Glomerellales</taxon>
        <taxon>Glomerellaceae</taxon>
        <taxon>Colletotrichum</taxon>
        <taxon>Colletotrichum graminicola species complex</taxon>
    </lineage>
</organism>
<evidence type="ECO:0000313" key="3">
    <source>
        <dbReference type="Proteomes" id="UP001232148"/>
    </source>
</evidence>
<evidence type="ECO:0000313" key="2">
    <source>
        <dbReference type="EMBL" id="KAK2033439.1"/>
    </source>
</evidence>
<gene>
    <name evidence="2" type="ORF">LX32DRAFT_690171</name>
</gene>
<proteinExistence type="predicted"/>
<feature type="region of interest" description="Disordered" evidence="1">
    <location>
        <begin position="136"/>
        <end position="157"/>
    </location>
</feature>
<keyword evidence="3" id="KW-1185">Reference proteome</keyword>
<name>A0AAD9HT73_9PEZI</name>
<reference evidence="2" key="1">
    <citation type="submission" date="2021-06" db="EMBL/GenBank/DDBJ databases">
        <title>Comparative genomics, transcriptomics and evolutionary studies reveal genomic signatures of adaptation to plant cell wall in hemibiotrophic fungi.</title>
        <authorList>
            <consortium name="DOE Joint Genome Institute"/>
            <person name="Baroncelli R."/>
            <person name="Diaz J.F."/>
            <person name="Benocci T."/>
            <person name="Peng M."/>
            <person name="Battaglia E."/>
            <person name="Haridas S."/>
            <person name="Andreopoulos W."/>
            <person name="Labutti K."/>
            <person name="Pangilinan J."/>
            <person name="Floch G.L."/>
            <person name="Makela M.R."/>
            <person name="Henrissat B."/>
            <person name="Grigoriev I.V."/>
            <person name="Crouch J.A."/>
            <person name="De Vries R.P."/>
            <person name="Sukno S.A."/>
            <person name="Thon M.R."/>
        </authorList>
    </citation>
    <scope>NUCLEOTIDE SEQUENCE</scope>
    <source>
        <strain evidence="2">MAFF235873</strain>
    </source>
</reference>
<accession>A0AAD9HT73</accession>
<sequence length="157" mass="17357">MRQPSPPTFSHPNAVMTRPSDGGGRGPPPPSPLALLSWQGYGFVRQHVFLLQVPRVGYPPGAATWEDEHDLRRGDPGAVLDCVYSGTGSPPIASTTMGIPIIGPKREKRQDWAQKLRSNIHVRVIRTFRGVGDPKYLEPETRQTAERVREGQEQVSL</sequence>
<dbReference type="AlphaFoldDB" id="A0AAD9HT73"/>
<comment type="caution">
    <text evidence="2">The sequence shown here is derived from an EMBL/GenBank/DDBJ whole genome shotgun (WGS) entry which is preliminary data.</text>
</comment>
<feature type="region of interest" description="Disordered" evidence="1">
    <location>
        <begin position="1"/>
        <end position="32"/>
    </location>
</feature>
<evidence type="ECO:0000256" key="1">
    <source>
        <dbReference type="SAM" id="MobiDB-lite"/>
    </source>
</evidence>
<dbReference type="EMBL" id="MU842822">
    <property type="protein sequence ID" value="KAK2033439.1"/>
    <property type="molecule type" value="Genomic_DNA"/>
</dbReference>
<dbReference type="Proteomes" id="UP001232148">
    <property type="component" value="Unassembled WGS sequence"/>
</dbReference>